<dbReference type="OrthoDB" id="3469424at2"/>
<feature type="transmembrane region" description="Helical" evidence="1">
    <location>
        <begin position="208"/>
        <end position="227"/>
    </location>
</feature>
<organism evidence="2 3">
    <name type="scientific">Thermomonospora echinospora</name>
    <dbReference type="NCBI Taxonomy" id="1992"/>
    <lineage>
        <taxon>Bacteria</taxon>
        <taxon>Bacillati</taxon>
        <taxon>Actinomycetota</taxon>
        <taxon>Actinomycetes</taxon>
        <taxon>Streptosporangiales</taxon>
        <taxon>Thermomonosporaceae</taxon>
        <taxon>Thermomonospora</taxon>
    </lineage>
</organism>
<keyword evidence="1" id="KW-0812">Transmembrane</keyword>
<feature type="transmembrane region" description="Helical" evidence="1">
    <location>
        <begin position="172"/>
        <end position="196"/>
    </location>
</feature>
<evidence type="ECO:0000313" key="3">
    <source>
        <dbReference type="Proteomes" id="UP000236723"/>
    </source>
</evidence>
<gene>
    <name evidence="2" type="ORF">SAMN04489712_103166</name>
</gene>
<evidence type="ECO:0000256" key="1">
    <source>
        <dbReference type="SAM" id="Phobius"/>
    </source>
</evidence>
<feature type="transmembrane region" description="Helical" evidence="1">
    <location>
        <begin position="79"/>
        <end position="96"/>
    </location>
</feature>
<dbReference type="AlphaFoldDB" id="A0A1H5XAG7"/>
<proteinExistence type="predicted"/>
<keyword evidence="3" id="KW-1185">Reference proteome</keyword>
<accession>A0A1H5XAG7</accession>
<feature type="transmembrane region" description="Helical" evidence="1">
    <location>
        <begin position="234"/>
        <end position="258"/>
    </location>
</feature>
<feature type="transmembrane region" description="Helical" evidence="1">
    <location>
        <begin position="108"/>
        <end position="132"/>
    </location>
</feature>
<feature type="transmembrane region" description="Helical" evidence="1">
    <location>
        <begin position="6"/>
        <end position="30"/>
    </location>
</feature>
<keyword evidence="1" id="KW-1133">Transmembrane helix</keyword>
<evidence type="ECO:0000313" key="2">
    <source>
        <dbReference type="EMBL" id="SEG08738.1"/>
    </source>
</evidence>
<protein>
    <recommendedName>
        <fullName evidence="4">Magnesium transporter NIPA</fullName>
    </recommendedName>
</protein>
<name>A0A1H5XAG7_9ACTN</name>
<sequence length="315" mass="32068">MDMDTPWAIVVAVFASGVYLLGIATFKAAADRMEPLHGTRPLRLAAAMITSRTWCGGAVLAGVGLALQWVALSCLPLPAAQPAFVSGLTVLLLVATTRFGERLSLREWACVALAGTAALMIALSCAGFGPAAGLPSPAQLGALALPSLVLSLALFSACEISPGGTHARPPTGIAYGVSAGILIGTAELALEGITLLRPTDPPPVATPYPYLLVIAGGLGIAQLQIALQRCRLVMIGIIATVAAKTHLLVVSIVLYGYGWPRQPSLGFLVTGLALSAVALAALPHHDSPGRSGRLHGHGPGAALAQRALPGAGETR</sequence>
<feature type="transmembrane region" description="Helical" evidence="1">
    <location>
        <begin position="138"/>
        <end position="160"/>
    </location>
</feature>
<reference evidence="3" key="1">
    <citation type="submission" date="2016-10" db="EMBL/GenBank/DDBJ databases">
        <authorList>
            <person name="Varghese N."/>
            <person name="Submissions S."/>
        </authorList>
    </citation>
    <scope>NUCLEOTIDE SEQUENCE [LARGE SCALE GENOMIC DNA]</scope>
    <source>
        <strain evidence="3">DSM 43163</strain>
    </source>
</reference>
<keyword evidence="1" id="KW-0472">Membrane</keyword>
<feature type="transmembrane region" description="Helical" evidence="1">
    <location>
        <begin position="42"/>
        <end position="67"/>
    </location>
</feature>
<evidence type="ECO:0008006" key="4">
    <source>
        <dbReference type="Google" id="ProtNLM"/>
    </source>
</evidence>
<dbReference type="EMBL" id="FNVO01000003">
    <property type="protein sequence ID" value="SEG08738.1"/>
    <property type="molecule type" value="Genomic_DNA"/>
</dbReference>
<dbReference type="RefSeq" id="WP_160146929.1">
    <property type="nucleotide sequence ID" value="NZ_FNVO01000003.1"/>
</dbReference>
<dbReference type="Proteomes" id="UP000236723">
    <property type="component" value="Unassembled WGS sequence"/>
</dbReference>
<feature type="transmembrane region" description="Helical" evidence="1">
    <location>
        <begin position="264"/>
        <end position="283"/>
    </location>
</feature>